<comment type="subunit">
    <text evidence="11">Heterotetramer of 2 PyrK and 2 PyrD type B subunits.</text>
</comment>
<dbReference type="Gene3D" id="2.10.240.10">
    <property type="entry name" value="Dihydroorotate dehydrogenase, electron transfer subunit"/>
    <property type="match status" value="1"/>
</dbReference>
<dbReference type="PANTHER" id="PTHR43513:SF3">
    <property type="entry name" value="DIHYDROOROTATE DEHYDROGENASE B (NAD(+)), ELECTRON TRANSFER SUBUNIT-RELATED"/>
    <property type="match status" value="1"/>
</dbReference>
<organism evidence="15 16">
    <name type="scientific">Candidatus Kurthia intestinigallinarum</name>
    <dbReference type="NCBI Taxonomy" id="1562256"/>
    <lineage>
        <taxon>Bacteria</taxon>
        <taxon>Bacillati</taxon>
        <taxon>Bacillota</taxon>
        <taxon>Bacilli</taxon>
        <taxon>Bacillales</taxon>
        <taxon>Caryophanaceae</taxon>
        <taxon>Kurthia</taxon>
    </lineage>
</organism>
<comment type="cofactor">
    <cofactor evidence="11 12">
        <name>FAD</name>
        <dbReference type="ChEBI" id="CHEBI:57692"/>
    </cofactor>
    <text evidence="11 12">Binds 1 FAD per subunit.</text>
</comment>
<dbReference type="InterPro" id="IPR017927">
    <property type="entry name" value="FAD-bd_FR_type"/>
</dbReference>
<dbReference type="EMBL" id="JTFC01000031">
    <property type="protein sequence ID" value="RUS55406.1"/>
    <property type="molecule type" value="Genomic_DNA"/>
</dbReference>
<dbReference type="InterPro" id="IPR037117">
    <property type="entry name" value="Dihydroorotate_DH_ele_sf"/>
</dbReference>
<keyword evidence="16" id="KW-1185">Reference proteome</keyword>
<dbReference type="PANTHER" id="PTHR43513">
    <property type="entry name" value="DIHYDROOROTATE DEHYDROGENASE B (NAD(+)), ELECTRON TRANSFER SUBUNIT"/>
    <property type="match status" value="1"/>
</dbReference>
<gene>
    <name evidence="11" type="primary">pyrK</name>
    <name evidence="15" type="ORF">QI30_10735</name>
</gene>
<dbReference type="GO" id="GO:0046872">
    <property type="term" value="F:metal ion binding"/>
    <property type="evidence" value="ECO:0007669"/>
    <property type="project" value="UniProtKB-KW"/>
</dbReference>
<keyword evidence="6 11" id="KW-0274">FAD</keyword>
<keyword evidence="3 11" id="KW-0285">Flavoprotein</keyword>
<comment type="similarity">
    <text evidence="1 11">Belongs to the PyrK family.</text>
</comment>
<evidence type="ECO:0000259" key="14">
    <source>
        <dbReference type="PROSITE" id="PS51384"/>
    </source>
</evidence>
<keyword evidence="2 11" id="KW-0813">Transport</keyword>
<dbReference type="Pfam" id="PF10418">
    <property type="entry name" value="DHODB_Fe-S_bind"/>
    <property type="match status" value="1"/>
</dbReference>
<keyword evidence="10 11" id="KW-0411">Iron-sulfur</keyword>
<protein>
    <recommendedName>
        <fullName evidence="11">Dihydroorotate dehydrogenase B (NAD(+)), electron transfer subunit</fullName>
    </recommendedName>
    <alternativeName>
        <fullName evidence="11">Dihydroorotate oxidase B, electron transfer subunit</fullName>
    </alternativeName>
</protein>
<reference evidence="15 16" key="1">
    <citation type="submission" date="2014-11" db="EMBL/GenBank/DDBJ databases">
        <title>Genome sequence and analysis of novel Kurthia sp.</title>
        <authorList>
            <person name="Lawson J.N."/>
            <person name="Gonzalez J.E."/>
            <person name="Rinauldi L."/>
            <person name="Xuan Z."/>
            <person name="Firman A."/>
            <person name="Shaddox L."/>
            <person name="Trudeau A."/>
            <person name="Shah S."/>
            <person name="Reiman D."/>
        </authorList>
    </citation>
    <scope>NUCLEOTIDE SEQUENCE [LARGE SCALE GENOMIC DNA]</scope>
    <source>
        <strain evidence="15 16">3B1D</strain>
    </source>
</reference>
<dbReference type="Gene3D" id="2.40.30.10">
    <property type="entry name" value="Translation factors"/>
    <property type="match status" value="1"/>
</dbReference>
<dbReference type="NCBIfam" id="NF000797">
    <property type="entry name" value="PRK00054.1-2"/>
    <property type="match status" value="1"/>
</dbReference>
<dbReference type="GO" id="GO:0009055">
    <property type="term" value="F:electron transfer activity"/>
    <property type="evidence" value="ECO:0007669"/>
    <property type="project" value="UniProtKB-UniRule"/>
</dbReference>
<dbReference type="Pfam" id="PF00175">
    <property type="entry name" value="NAD_binding_1"/>
    <property type="match status" value="1"/>
</dbReference>
<proteinExistence type="inferred from homology"/>
<feature type="binding site" evidence="11 13">
    <location>
        <position position="229"/>
    </location>
    <ligand>
        <name>[2Fe-2S] cluster</name>
        <dbReference type="ChEBI" id="CHEBI:190135"/>
    </ligand>
</feature>
<dbReference type="GO" id="GO:0016491">
    <property type="term" value="F:oxidoreductase activity"/>
    <property type="evidence" value="ECO:0007669"/>
    <property type="project" value="InterPro"/>
</dbReference>
<feature type="binding site" evidence="11 13">
    <location>
        <position position="221"/>
    </location>
    <ligand>
        <name>[2Fe-2S] cluster</name>
        <dbReference type="ChEBI" id="CHEBI:190135"/>
    </ligand>
</feature>
<feature type="binding site" evidence="11 12">
    <location>
        <begin position="77"/>
        <end position="78"/>
    </location>
    <ligand>
        <name>FAD</name>
        <dbReference type="ChEBI" id="CHEBI:57692"/>
    </ligand>
</feature>
<dbReference type="SUPFAM" id="SSF63380">
    <property type="entry name" value="Riboflavin synthase domain-like"/>
    <property type="match status" value="1"/>
</dbReference>
<accession>A0A433RTD6</accession>
<dbReference type="OrthoDB" id="9778346at2"/>
<dbReference type="InterPro" id="IPR039261">
    <property type="entry name" value="FNR_nucleotide-bd"/>
</dbReference>
<dbReference type="PROSITE" id="PS51384">
    <property type="entry name" value="FAD_FR"/>
    <property type="match status" value="1"/>
</dbReference>
<keyword evidence="8 11" id="KW-0249">Electron transport</keyword>
<evidence type="ECO:0000256" key="13">
    <source>
        <dbReference type="PIRSR" id="PIRSR006816-2"/>
    </source>
</evidence>
<dbReference type="InterPro" id="IPR050353">
    <property type="entry name" value="PyrK_electron_transfer"/>
</dbReference>
<comment type="cofactor">
    <cofactor evidence="11">
        <name>[2Fe-2S] cluster</name>
        <dbReference type="ChEBI" id="CHEBI:190135"/>
    </cofactor>
    <text evidence="11">Binds 1 [2Fe-2S] cluster per subunit.</text>
</comment>
<dbReference type="PIRSF" id="PIRSF006816">
    <property type="entry name" value="Cyc3_hyd_g"/>
    <property type="match status" value="1"/>
</dbReference>
<evidence type="ECO:0000256" key="7">
    <source>
        <dbReference type="ARBA" id="ARBA00022975"/>
    </source>
</evidence>
<dbReference type="RefSeq" id="WP_126990794.1">
    <property type="nucleotide sequence ID" value="NZ_JTFC01000031.1"/>
</dbReference>
<evidence type="ECO:0000256" key="11">
    <source>
        <dbReference type="HAMAP-Rule" id="MF_01211"/>
    </source>
</evidence>
<sequence>MIQQEKMKVVRQQQVADSIFEITLEGQLTDQMQEPGQFVHLRVADSYEPSLRRPISIANIDHDNKQFTMLYRAGGRGTDVLSKKQVGDVVDVLGPLGHGFPVEETQPGETALLVGGGIGVPPLYELSKRLNERGVKTIHVLGFRGAKDVFYEEEFNQLGETYIVTEDGSSGHQGFVTTLINEKNPAFDTFYTCGPTPMLRAVDQAFPGKKGFLSFEERMGCGIGACYACVCDTTDGGYKKVCSDGPVFAKGVVAL</sequence>
<comment type="cofactor">
    <cofactor evidence="13">
        <name>[2Fe-2S] cluster</name>
        <dbReference type="ChEBI" id="CHEBI:190135"/>
    </cofactor>
    <text evidence="13">Binds 1 [2Fe-2S] cluster per subunit.</text>
</comment>
<dbReference type="InterPro" id="IPR001433">
    <property type="entry name" value="OxRdtase_FAD/NAD-bd"/>
</dbReference>
<dbReference type="AlphaFoldDB" id="A0A433RTD6"/>
<evidence type="ECO:0000256" key="8">
    <source>
        <dbReference type="ARBA" id="ARBA00022982"/>
    </source>
</evidence>
<evidence type="ECO:0000256" key="6">
    <source>
        <dbReference type="ARBA" id="ARBA00022827"/>
    </source>
</evidence>
<comment type="function">
    <text evidence="11">Responsible for channeling the electrons from the oxidation of dihydroorotate from the FMN redox center in the PyrD type B subunit to the ultimate electron acceptor NAD(+).</text>
</comment>
<feature type="binding site" evidence="11 12">
    <location>
        <begin position="70"/>
        <end position="72"/>
    </location>
    <ligand>
        <name>FAD</name>
        <dbReference type="ChEBI" id="CHEBI:57692"/>
    </ligand>
</feature>
<dbReference type="HAMAP" id="MF_01211">
    <property type="entry name" value="DHODB_Fe_S_bind"/>
    <property type="match status" value="1"/>
</dbReference>
<dbReference type="NCBIfam" id="NF000799">
    <property type="entry name" value="PRK00054.1-4"/>
    <property type="match status" value="1"/>
</dbReference>
<dbReference type="Pfam" id="PF00970">
    <property type="entry name" value="FAD_binding_6"/>
    <property type="match status" value="1"/>
</dbReference>
<name>A0A433RTD6_9BACL</name>
<dbReference type="InterPro" id="IPR008333">
    <property type="entry name" value="Cbr1-like_FAD-bd_dom"/>
</dbReference>
<evidence type="ECO:0000313" key="16">
    <source>
        <dbReference type="Proteomes" id="UP000288623"/>
    </source>
</evidence>
<dbReference type="InterPro" id="IPR019480">
    <property type="entry name" value="Dihydroorotate_DH_Fe-S-bd"/>
</dbReference>
<comment type="caution">
    <text evidence="15">The sequence shown here is derived from an EMBL/GenBank/DDBJ whole genome shotgun (WGS) entry which is preliminary data.</text>
</comment>
<feature type="binding site" evidence="11 12">
    <location>
        <begin position="53"/>
        <end position="56"/>
    </location>
    <ligand>
        <name>FAD</name>
        <dbReference type="ChEBI" id="CHEBI:57692"/>
    </ligand>
</feature>
<evidence type="ECO:0000313" key="15">
    <source>
        <dbReference type="EMBL" id="RUS55406.1"/>
    </source>
</evidence>
<keyword evidence="9 11" id="KW-0408">Iron</keyword>
<dbReference type="UniPathway" id="UPA00070">
    <property type="reaction ID" value="UER00945"/>
</dbReference>
<dbReference type="InterPro" id="IPR017938">
    <property type="entry name" value="Riboflavin_synthase-like_b-brl"/>
</dbReference>
<evidence type="ECO:0000256" key="12">
    <source>
        <dbReference type="PIRSR" id="PIRSR006816-1"/>
    </source>
</evidence>
<dbReference type="PRINTS" id="PR00409">
    <property type="entry name" value="PHDIOXRDTASE"/>
</dbReference>
<evidence type="ECO:0000256" key="10">
    <source>
        <dbReference type="ARBA" id="ARBA00023014"/>
    </source>
</evidence>
<feature type="binding site" evidence="11 13">
    <location>
        <position position="226"/>
    </location>
    <ligand>
        <name>[2Fe-2S] cluster</name>
        <dbReference type="ChEBI" id="CHEBI:190135"/>
    </ligand>
</feature>
<feature type="binding site" evidence="11 13">
    <location>
        <position position="242"/>
    </location>
    <ligand>
        <name>[2Fe-2S] cluster</name>
        <dbReference type="ChEBI" id="CHEBI:190135"/>
    </ligand>
</feature>
<feature type="domain" description="FAD-binding FR-type" evidence="14">
    <location>
        <begin position="2"/>
        <end position="102"/>
    </location>
</feature>
<evidence type="ECO:0000256" key="5">
    <source>
        <dbReference type="ARBA" id="ARBA00022723"/>
    </source>
</evidence>
<keyword evidence="5 11" id="KW-0479">Metal-binding</keyword>
<evidence type="ECO:0000256" key="9">
    <source>
        <dbReference type="ARBA" id="ARBA00023004"/>
    </source>
</evidence>
<dbReference type="InterPro" id="IPR012165">
    <property type="entry name" value="Cyt_c3_hydrogenase_gsu"/>
</dbReference>
<dbReference type="GO" id="GO:0050660">
    <property type="term" value="F:flavin adenine dinucleotide binding"/>
    <property type="evidence" value="ECO:0007669"/>
    <property type="project" value="InterPro"/>
</dbReference>
<comment type="pathway">
    <text evidence="11">Pyrimidine metabolism; UMP biosynthesis via de novo pathway; orotate from (S)-dihydroorotate (NAD(+) route): step 1/1.</text>
</comment>
<dbReference type="CDD" id="cd06218">
    <property type="entry name" value="DHOD_e_trans"/>
    <property type="match status" value="1"/>
</dbReference>
<evidence type="ECO:0000256" key="4">
    <source>
        <dbReference type="ARBA" id="ARBA00022714"/>
    </source>
</evidence>
<dbReference type="GO" id="GO:0051537">
    <property type="term" value="F:2 iron, 2 sulfur cluster binding"/>
    <property type="evidence" value="ECO:0007669"/>
    <property type="project" value="UniProtKB-KW"/>
</dbReference>
<keyword evidence="4 11" id="KW-0001">2Fe-2S</keyword>
<evidence type="ECO:0000256" key="3">
    <source>
        <dbReference type="ARBA" id="ARBA00022630"/>
    </source>
</evidence>
<dbReference type="InterPro" id="IPR023455">
    <property type="entry name" value="Dihydroorotate_DHASE_ETsu"/>
</dbReference>
<evidence type="ECO:0000256" key="2">
    <source>
        <dbReference type="ARBA" id="ARBA00022448"/>
    </source>
</evidence>
<dbReference type="Proteomes" id="UP000288623">
    <property type="component" value="Unassembled WGS sequence"/>
</dbReference>
<dbReference type="SUPFAM" id="SSF52343">
    <property type="entry name" value="Ferredoxin reductase-like, C-terminal NADP-linked domain"/>
    <property type="match status" value="1"/>
</dbReference>
<keyword evidence="7 11" id="KW-0665">Pyrimidine biosynthesis</keyword>
<dbReference type="Gene3D" id="3.40.50.80">
    <property type="entry name" value="Nucleotide-binding domain of ferredoxin-NADP reductase (FNR) module"/>
    <property type="match status" value="1"/>
</dbReference>
<dbReference type="GO" id="GO:0044205">
    <property type="term" value="P:'de novo' UMP biosynthetic process"/>
    <property type="evidence" value="ECO:0007669"/>
    <property type="project" value="UniProtKB-UniRule"/>
</dbReference>
<evidence type="ECO:0000256" key="1">
    <source>
        <dbReference type="ARBA" id="ARBA00006422"/>
    </source>
</evidence>